<evidence type="ECO:0000313" key="6">
    <source>
        <dbReference type="RefSeq" id="XP_018012618.1"/>
    </source>
</evidence>
<dbReference type="PANTHER" id="PTHR10270">
    <property type="entry name" value="SOX TRANSCRIPTION FACTOR"/>
    <property type="match status" value="1"/>
</dbReference>
<feature type="compositionally biased region" description="Polar residues" evidence="3">
    <location>
        <begin position="15"/>
        <end position="24"/>
    </location>
</feature>
<proteinExistence type="predicted"/>
<feature type="domain" description="HMG box" evidence="4">
    <location>
        <begin position="34"/>
        <end position="99"/>
    </location>
</feature>
<dbReference type="Pfam" id="PF00505">
    <property type="entry name" value="HMG_box"/>
    <property type="match status" value="1"/>
</dbReference>
<feature type="DNA-binding region" description="HMG box" evidence="2">
    <location>
        <begin position="34"/>
        <end position="99"/>
    </location>
</feature>
<dbReference type="PROSITE" id="PS50118">
    <property type="entry name" value="HMG_BOX_2"/>
    <property type="match status" value="1"/>
</dbReference>
<keyword evidence="5" id="KW-1185">Reference proteome</keyword>
<dbReference type="KEGG" id="hazt:108669724"/>
<dbReference type="CDD" id="cd22004">
    <property type="entry name" value="HMG-box_SOX"/>
    <property type="match status" value="1"/>
</dbReference>
<dbReference type="GO" id="GO:0005634">
    <property type="term" value="C:nucleus"/>
    <property type="evidence" value="ECO:0007669"/>
    <property type="project" value="UniProtKB-UniRule"/>
</dbReference>
<keyword evidence="2" id="KW-0539">Nucleus</keyword>
<keyword evidence="1 2" id="KW-0238">DNA-binding</keyword>
<dbReference type="OrthoDB" id="6247875at2759"/>
<dbReference type="GO" id="GO:0000122">
    <property type="term" value="P:negative regulation of transcription by RNA polymerase II"/>
    <property type="evidence" value="ECO:0007669"/>
    <property type="project" value="TreeGrafter"/>
</dbReference>
<evidence type="ECO:0000313" key="5">
    <source>
        <dbReference type="Proteomes" id="UP000694843"/>
    </source>
</evidence>
<dbReference type="InterPro" id="IPR009071">
    <property type="entry name" value="HMG_box_dom"/>
</dbReference>
<dbReference type="InterPro" id="IPR036910">
    <property type="entry name" value="HMG_box_dom_sf"/>
</dbReference>
<gene>
    <name evidence="6" type="primary">LOC108669724</name>
</gene>
<dbReference type="GO" id="GO:0001228">
    <property type="term" value="F:DNA-binding transcription activator activity, RNA polymerase II-specific"/>
    <property type="evidence" value="ECO:0007669"/>
    <property type="project" value="TreeGrafter"/>
</dbReference>
<dbReference type="SMART" id="SM00398">
    <property type="entry name" value="HMG"/>
    <property type="match status" value="1"/>
</dbReference>
<evidence type="ECO:0000256" key="3">
    <source>
        <dbReference type="SAM" id="MobiDB-lite"/>
    </source>
</evidence>
<dbReference type="Gene3D" id="1.10.30.10">
    <property type="entry name" value="High mobility group box domain"/>
    <property type="match status" value="1"/>
</dbReference>
<feature type="compositionally biased region" description="Basic residues" evidence="3">
    <location>
        <begin position="26"/>
        <end position="35"/>
    </location>
</feature>
<dbReference type="GO" id="GO:0007420">
    <property type="term" value="P:brain development"/>
    <property type="evidence" value="ECO:0007669"/>
    <property type="project" value="TreeGrafter"/>
</dbReference>
<name>A0A8B7NG65_HYAAZ</name>
<dbReference type="InterPro" id="IPR050140">
    <property type="entry name" value="SRY-related_HMG-box_TF-like"/>
</dbReference>
<dbReference type="PANTHER" id="PTHR10270:SF323">
    <property type="entry name" value="TRANSCRIPTION FACTOR SOX-14-RELATED"/>
    <property type="match status" value="1"/>
</dbReference>
<dbReference type="GO" id="GO:0030182">
    <property type="term" value="P:neuron differentiation"/>
    <property type="evidence" value="ECO:0007669"/>
    <property type="project" value="TreeGrafter"/>
</dbReference>
<dbReference type="GeneID" id="108669724"/>
<evidence type="ECO:0000259" key="4">
    <source>
        <dbReference type="PROSITE" id="PS50118"/>
    </source>
</evidence>
<dbReference type="Proteomes" id="UP000694843">
    <property type="component" value="Unplaced"/>
</dbReference>
<evidence type="ECO:0000256" key="2">
    <source>
        <dbReference type="PROSITE-ProRule" id="PRU00267"/>
    </source>
</evidence>
<dbReference type="RefSeq" id="XP_018012618.1">
    <property type="nucleotide sequence ID" value="XM_018157129.2"/>
</dbReference>
<dbReference type="AlphaFoldDB" id="A0A8B7NG65"/>
<accession>A0A8B7NG65</accession>
<dbReference type="GO" id="GO:0000978">
    <property type="term" value="F:RNA polymerase II cis-regulatory region sequence-specific DNA binding"/>
    <property type="evidence" value="ECO:0007669"/>
    <property type="project" value="TreeGrafter"/>
</dbReference>
<protein>
    <submittedName>
        <fullName evidence="6">Transcription factor SOX-10-like</fullName>
    </submittedName>
</protein>
<reference evidence="6" key="1">
    <citation type="submission" date="2025-08" db="UniProtKB">
        <authorList>
            <consortium name="RefSeq"/>
        </authorList>
    </citation>
    <scope>IDENTIFICATION</scope>
    <source>
        <tissue evidence="6">Whole organism</tissue>
    </source>
</reference>
<evidence type="ECO:0000256" key="1">
    <source>
        <dbReference type="ARBA" id="ARBA00023125"/>
    </source>
</evidence>
<feature type="region of interest" description="Disordered" evidence="3">
    <location>
        <begin position="1"/>
        <end position="35"/>
    </location>
</feature>
<dbReference type="SUPFAM" id="SSF47095">
    <property type="entry name" value="HMG-box"/>
    <property type="match status" value="1"/>
</dbReference>
<organism evidence="5 6">
    <name type="scientific">Hyalella azteca</name>
    <name type="common">Amphipod</name>
    <dbReference type="NCBI Taxonomy" id="294128"/>
    <lineage>
        <taxon>Eukaryota</taxon>
        <taxon>Metazoa</taxon>
        <taxon>Ecdysozoa</taxon>
        <taxon>Arthropoda</taxon>
        <taxon>Crustacea</taxon>
        <taxon>Multicrustacea</taxon>
        <taxon>Malacostraca</taxon>
        <taxon>Eumalacostraca</taxon>
        <taxon>Peracarida</taxon>
        <taxon>Amphipoda</taxon>
        <taxon>Senticaudata</taxon>
        <taxon>Talitrida</taxon>
        <taxon>Talitroidea</taxon>
        <taxon>Hyalellidae</taxon>
        <taxon>Hyalella</taxon>
    </lineage>
</organism>
<sequence>MAPCVAFGSQRVTEDSATPYSDATQTKKHKPNHVKRPMNAFMVWSQMRRKSSLGSSHHAEISKKLGQEWRTLTDEQKQPFYDEAKNLRKLHSIEYPSYKYQPKKKSDPLRLLTATGRVSKKMKQGRRIISNQPELQGQNTGELKITSLANLASIAQHSAPGYIPESPESLCSSGGLKSSPAWSEISSSGPTSCAGSNSFADFHTQDYESLLEKLTSTVADTRASAMPDGMFRVVDQKHSDALSFHTPPSSPGTSINTVSSPLVSVSQAPTQELFAPSTYLSSLPNHSLDHSFTYNGRVRIDPAFFSQPEIGQNLSNSSNNDLQSSGPAMISCQVTPNSRLIRQDLPPPEILNEGITGRGQTQEQLTLSPEELFFSAITHGQINSLPESHIFPSPKIEAACSFNSQLSNFQSNNFSVDTNVFGSSQSVATNMSPVKVEPTISNSSDLITLPESNFSLDDALDDVLTYLDIPCAQLNSECESDLPPCSFFSDNDVQELLEGVSAFQTTQMNYYDHAFKNNFVDTQCRDPLLASTAYHTQHL</sequence>